<feature type="region of interest" description="Disordered" evidence="5">
    <location>
        <begin position="497"/>
        <end position="548"/>
    </location>
</feature>
<keyword evidence="3" id="KW-0808">Transferase</keyword>
<dbReference type="EC" id="2.7.1.67" evidence="2"/>
<dbReference type="InterPro" id="IPR000403">
    <property type="entry name" value="PI3/4_kinase_cat_dom"/>
</dbReference>
<reference evidence="8 9" key="1">
    <citation type="submission" date="2024-03" db="EMBL/GenBank/DDBJ databases">
        <title>Genome-scale model development and genomic sequencing of the oleaginous clade Lipomyces.</title>
        <authorList>
            <consortium name="Lawrence Berkeley National Laboratory"/>
            <person name="Czajka J.J."/>
            <person name="Han Y."/>
            <person name="Kim J."/>
            <person name="Mondo S.J."/>
            <person name="Hofstad B.A."/>
            <person name="Robles A."/>
            <person name="Haridas S."/>
            <person name="Riley R."/>
            <person name="LaButti K."/>
            <person name="Pangilinan J."/>
            <person name="Andreopoulos W."/>
            <person name="Lipzen A."/>
            <person name="Yan J."/>
            <person name="Wang M."/>
            <person name="Ng V."/>
            <person name="Grigoriev I.V."/>
            <person name="Spatafora J.W."/>
            <person name="Magnuson J.K."/>
            <person name="Baker S.E."/>
            <person name="Pomraning K.R."/>
        </authorList>
    </citation>
    <scope>NUCLEOTIDE SEQUENCE [LARGE SCALE GENOMIC DNA]</scope>
    <source>
        <strain evidence="8 9">Phaff 52-87</strain>
    </source>
</reference>
<dbReference type="SMART" id="SM00146">
    <property type="entry name" value="PI3Kc"/>
    <property type="match status" value="1"/>
</dbReference>
<evidence type="ECO:0000313" key="8">
    <source>
        <dbReference type="EMBL" id="KAK7207772.1"/>
    </source>
</evidence>
<dbReference type="Gene3D" id="1.10.1070.11">
    <property type="entry name" value="Phosphatidylinositol 3-/4-kinase, catalytic domain"/>
    <property type="match status" value="1"/>
</dbReference>
<organism evidence="8 9">
    <name type="scientific">Myxozyma melibiosi</name>
    <dbReference type="NCBI Taxonomy" id="54550"/>
    <lineage>
        <taxon>Eukaryota</taxon>
        <taxon>Fungi</taxon>
        <taxon>Dikarya</taxon>
        <taxon>Ascomycota</taxon>
        <taxon>Saccharomycotina</taxon>
        <taxon>Lipomycetes</taxon>
        <taxon>Lipomycetales</taxon>
        <taxon>Lipomycetaceae</taxon>
        <taxon>Myxozyma</taxon>
    </lineage>
</organism>
<dbReference type="RefSeq" id="XP_064770805.1">
    <property type="nucleotide sequence ID" value="XM_064914601.1"/>
</dbReference>
<feature type="domain" description="PIK helical" evidence="7">
    <location>
        <begin position="1"/>
        <end position="121"/>
    </location>
</feature>
<accession>A0ABR1FD42</accession>
<dbReference type="PANTHER" id="PTHR10048">
    <property type="entry name" value="PHOSPHATIDYLINOSITOL KINASE"/>
    <property type="match status" value="1"/>
</dbReference>
<dbReference type="SUPFAM" id="SSF56112">
    <property type="entry name" value="Protein kinase-like (PK-like)"/>
    <property type="match status" value="1"/>
</dbReference>
<comment type="catalytic activity">
    <reaction evidence="1">
        <text>a 1,2-diacyl-sn-glycero-3-phospho-(1D-myo-inositol) + ATP = a 1,2-diacyl-sn-glycero-3-phospho-(1D-myo-inositol 4-phosphate) + ADP + H(+)</text>
        <dbReference type="Rhea" id="RHEA:19877"/>
        <dbReference type="ChEBI" id="CHEBI:15378"/>
        <dbReference type="ChEBI" id="CHEBI:30616"/>
        <dbReference type="ChEBI" id="CHEBI:57880"/>
        <dbReference type="ChEBI" id="CHEBI:58178"/>
        <dbReference type="ChEBI" id="CHEBI:456216"/>
        <dbReference type="EC" id="2.7.1.67"/>
    </reaction>
</comment>
<feature type="compositionally biased region" description="Polar residues" evidence="5">
    <location>
        <begin position="532"/>
        <end position="548"/>
    </location>
</feature>
<evidence type="ECO:0000256" key="5">
    <source>
        <dbReference type="SAM" id="MobiDB-lite"/>
    </source>
</evidence>
<dbReference type="PROSITE" id="PS51545">
    <property type="entry name" value="PIK_HELICAL"/>
    <property type="match status" value="1"/>
</dbReference>
<dbReference type="EMBL" id="JBBJBU010000001">
    <property type="protein sequence ID" value="KAK7207772.1"/>
    <property type="molecule type" value="Genomic_DNA"/>
</dbReference>
<evidence type="ECO:0000259" key="6">
    <source>
        <dbReference type="PROSITE" id="PS50290"/>
    </source>
</evidence>
<dbReference type="Pfam" id="PF11522">
    <property type="entry name" value="Pik1"/>
    <property type="match status" value="1"/>
</dbReference>
<dbReference type="CDD" id="cd05168">
    <property type="entry name" value="PI4Kc_III_beta"/>
    <property type="match status" value="1"/>
</dbReference>
<dbReference type="PROSITE" id="PS50290">
    <property type="entry name" value="PI3_4_KINASE_3"/>
    <property type="match status" value="1"/>
</dbReference>
<evidence type="ECO:0000256" key="2">
    <source>
        <dbReference type="ARBA" id="ARBA00012169"/>
    </source>
</evidence>
<keyword evidence="9" id="KW-1185">Reference proteome</keyword>
<dbReference type="PANTHER" id="PTHR10048:SF22">
    <property type="entry name" value="PHOSPHATIDYLINOSITOL 4-KINASE BETA"/>
    <property type="match status" value="1"/>
</dbReference>
<dbReference type="SUPFAM" id="SSF48371">
    <property type="entry name" value="ARM repeat"/>
    <property type="match status" value="1"/>
</dbReference>
<name>A0ABR1FD42_9ASCO</name>
<gene>
    <name evidence="8" type="ORF">BZA70DRAFT_298340</name>
</gene>
<feature type="region of interest" description="Disordered" evidence="5">
    <location>
        <begin position="614"/>
        <end position="647"/>
    </location>
</feature>
<dbReference type="InterPro" id="IPR036940">
    <property type="entry name" value="PI3/4_kinase_cat_sf"/>
</dbReference>
<feature type="compositionally biased region" description="Low complexity" evidence="5">
    <location>
        <begin position="505"/>
        <end position="531"/>
    </location>
</feature>
<dbReference type="InterPro" id="IPR011009">
    <property type="entry name" value="Kinase-like_dom_sf"/>
</dbReference>
<evidence type="ECO:0000259" key="7">
    <source>
        <dbReference type="PROSITE" id="PS51545"/>
    </source>
</evidence>
<feature type="compositionally biased region" description="Basic and acidic residues" evidence="5">
    <location>
        <begin position="276"/>
        <end position="285"/>
    </location>
</feature>
<dbReference type="InterPro" id="IPR049160">
    <property type="entry name" value="PI4KB-PIK1_PIK"/>
</dbReference>
<dbReference type="Pfam" id="PF00454">
    <property type="entry name" value="PI3_PI4_kinase"/>
    <property type="match status" value="1"/>
</dbReference>
<dbReference type="GeneID" id="90040113"/>
<dbReference type="Proteomes" id="UP001498771">
    <property type="component" value="Unassembled WGS sequence"/>
</dbReference>
<feature type="compositionally biased region" description="Low complexity" evidence="5">
    <location>
        <begin position="624"/>
        <end position="635"/>
    </location>
</feature>
<dbReference type="PROSITE" id="PS00916">
    <property type="entry name" value="PI3_4_KINASE_2"/>
    <property type="match status" value="1"/>
</dbReference>
<evidence type="ECO:0000256" key="1">
    <source>
        <dbReference type="ARBA" id="ARBA00001686"/>
    </source>
</evidence>
<feature type="region of interest" description="Disordered" evidence="5">
    <location>
        <begin position="187"/>
        <end position="249"/>
    </location>
</feature>
<dbReference type="InterPro" id="IPR018936">
    <property type="entry name" value="PI3/4_kinase_CS"/>
</dbReference>
<dbReference type="InterPro" id="IPR001263">
    <property type="entry name" value="PI3K_accessory_dom"/>
</dbReference>
<dbReference type="InterPro" id="IPR057754">
    <property type="entry name" value="PI4-kinase_beta/PIK1_cat"/>
</dbReference>
<protein>
    <recommendedName>
        <fullName evidence="2">1-phosphatidylinositol 4-kinase</fullName>
        <ecNumber evidence="2">2.7.1.67</ecNumber>
    </recommendedName>
</protein>
<keyword evidence="4" id="KW-0418">Kinase</keyword>
<feature type="compositionally biased region" description="Basic and acidic residues" evidence="5">
    <location>
        <begin position="212"/>
        <end position="222"/>
    </location>
</feature>
<evidence type="ECO:0000256" key="4">
    <source>
        <dbReference type="ARBA" id="ARBA00022777"/>
    </source>
</evidence>
<dbReference type="InterPro" id="IPR016024">
    <property type="entry name" value="ARM-type_fold"/>
</dbReference>
<evidence type="ECO:0000313" key="9">
    <source>
        <dbReference type="Proteomes" id="UP001498771"/>
    </source>
</evidence>
<evidence type="ECO:0000256" key="3">
    <source>
        <dbReference type="ARBA" id="ARBA00022679"/>
    </source>
</evidence>
<proteinExistence type="predicted"/>
<feature type="domain" description="PI3K/PI4K catalytic" evidence="6">
    <location>
        <begin position="669"/>
        <end position="952"/>
    </location>
</feature>
<dbReference type="Gene3D" id="6.10.140.1260">
    <property type="match status" value="1"/>
</dbReference>
<comment type="caution">
    <text evidence="8">The sequence shown here is derived from an EMBL/GenBank/DDBJ whole genome shotgun (WGS) entry which is preliminary data.</text>
</comment>
<dbReference type="Gene3D" id="3.30.1010.10">
    <property type="entry name" value="Phosphatidylinositol 3-kinase Catalytic Subunit, Chain A, domain 4"/>
    <property type="match status" value="1"/>
</dbReference>
<dbReference type="InterPro" id="IPR015433">
    <property type="entry name" value="PI3/4_kinase"/>
</dbReference>
<dbReference type="InterPro" id="IPR021601">
    <property type="entry name" value="Phosphatidylino_kinase_fungi"/>
</dbReference>
<feature type="region of interest" description="Disordered" evidence="5">
    <location>
        <begin position="274"/>
        <end position="299"/>
    </location>
</feature>
<feature type="compositionally biased region" description="Polar residues" evidence="5">
    <location>
        <begin position="288"/>
        <end position="297"/>
    </location>
</feature>
<dbReference type="Pfam" id="PF21245">
    <property type="entry name" value="PI4KB-PIK1_PIK"/>
    <property type="match status" value="1"/>
</dbReference>
<sequence>MDNSGHNLLLRFIDSQHFTLFLCISYLARYADNIGIHFHLCQKLRTFSYLEIEFFLPQLCQIILTVPTESVALEDFLLEMCNRSTHSAVQTFWLLQAHLEDLSHDPEARSFQICRRVYNRVQYILFGIGEPPQQKIVSNPIPTLMLASAVMGAIAVPGVTRFVGPITIAQARKPRLRVFHLAITKKSRRKSASPQEKSADATADTRPQLTRIETDNVRHNVEDVDDDEKDGSAPYPANGDADDDEAYYGGSVADMHPSAALYGLDAAGISSLPDLRQPKFSEKPAPHPSSSSTSVATHGTFRPKAKAGNHVHPFMPSTLTLSAKIRLLKSNYFRYETAFAYALQAISTRLRLVPKPARLSALRAEITLLNNELPAEVDIPMILETDTYRATPRQHKIVRISPTEATVLNSAERVPFLLIIEVLRNEVTFDPDTDRNQDILNNPADYRSLFDFAYSHKSPSHLNLAVDTNLPPPPREKLTETELGDISVAALADISDDQGNDYSLPSVPTTPVPSVGRKDSSSSSPRSNDLSFASSYPVTRASSIPVPKNTSELNDIAVHMRTAATMLAQLDLAQGQSQAHQIRLPKDEIQQIKQRIIQSMQVLEEQSTFEDVETGEYLQGPRLSTSSIRSHSSIRGPPGVNKEAGERRMENDLKTGVIKSDETEVGFGEEWEAKKKRIRAMSPYGHLPNWDLVSVIAKTGSDLRQEAFACQIIQAIKRIWEDDDVDIWVRRMAILVTGAGSGLVETITNGVSLHSLKKALATSMLGQSETPHKGNKVASLSEYFFRVFGNRGSDRFKKAQSAFMKSLAGYSLICYLLQIKDRHNGNILLDTEGHIVHIDFGFLLSNTPGSVGFEAAPFKLTNEYVDLMDGPNSETFETFRALMKIAFKSLRKKADDIVLLVEMMQKESPLPCFQNGEATASLLRQRFHLQLSDSDVDAFVDNQLINKSMGSIYTRLYDQYQLVTQGIYS</sequence>